<evidence type="ECO:0000313" key="1">
    <source>
        <dbReference type="EMBL" id="ONK80842.1"/>
    </source>
</evidence>
<protein>
    <submittedName>
        <fullName evidence="1">Uncharacterized protein</fullName>
    </submittedName>
</protein>
<dbReference type="Proteomes" id="UP000243459">
    <property type="component" value="Chromosome 1"/>
</dbReference>
<accession>A0A5P1FRX0</accession>
<dbReference type="Gramene" id="ONK80842">
    <property type="protein sequence ID" value="ONK80842"/>
    <property type="gene ID" value="A4U43_C01F22390"/>
</dbReference>
<gene>
    <name evidence="1" type="ORF">A4U43_C01F22390</name>
</gene>
<evidence type="ECO:0000313" key="2">
    <source>
        <dbReference type="Proteomes" id="UP000243459"/>
    </source>
</evidence>
<dbReference type="EMBL" id="CM007381">
    <property type="protein sequence ID" value="ONK80842.1"/>
    <property type="molecule type" value="Genomic_DNA"/>
</dbReference>
<sequence length="109" mass="12883">MRMVSCLCQKMKQHYSLLIKHKKMIAVIKKLWILHSRQLLVWEDLAVAYFAFKMTLPSHDGKNFVFKSVLRYIYPGSPGGWSHHFALCFLRLLLVSRQNTMNLRACRSR</sequence>
<name>A0A5P1FRX0_ASPOF</name>
<reference evidence="2" key="1">
    <citation type="journal article" date="2017" name="Nat. Commun.">
        <title>The asparagus genome sheds light on the origin and evolution of a young Y chromosome.</title>
        <authorList>
            <person name="Harkess A."/>
            <person name="Zhou J."/>
            <person name="Xu C."/>
            <person name="Bowers J.E."/>
            <person name="Van der Hulst R."/>
            <person name="Ayyampalayam S."/>
            <person name="Mercati F."/>
            <person name="Riccardi P."/>
            <person name="McKain M.R."/>
            <person name="Kakrana A."/>
            <person name="Tang H."/>
            <person name="Ray J."/>
            <person name="Groenendijk J."/>
            <person name="Arikit S."/>
            <person name="Mathioni S.M."/>
            <person name="Nakano M."/>
            <person name="Shan H."/>
            <person name="Telgmann-Rauber A."/>
            <person name="Kanno A."/>
            <person name="Yue Z."/>
            <person name="Chen H."/>
            <person name="Li W."/>
            <person name="Chen Y."/>
            <person name="Xu X."/>
            <person name="Zhang Y."/>
            <person name="Luo S."/>
            <person name="Chen H."/>
            <person name="Gao J."/>
            <person name="Mao Z."/>
            <person name="Pires J.C."/>
            <person name="Luo M."/>
            <person name="Kudrna D."/>
            <person name="Wing R.A."/>
            <person name="Meyers B.C."/>
            <person name="Yi K."/>
            <person name="Kong H."/>
            <person name="Lavrijsen P."/>
            <person name="Sunseri F."/>
            <person name="Falavigna A."/>
            <person name="Ye Y."/>
            <person name="Leebens-Mack J.H."/>
            <person name="Chen G."/>
        </authorList>
    </citation>
    <scope>NUCLEOTIDE SEQUENCE [LARGE SCALE GENOMIC DNA]</scope>
    <source>
        <strain evidence="2">cv. DH0086</strain>
    </source>
</reference>
<proteinExistence type="predicted"/>
<dbReference type="AlphaFoldDB" id="A0A5P1FRX0"/>
<organism evidence="1 2">
    <name type="scientific">Asparagus officinalis</name>
    <name type="common">Garden asparagus</name>
    <dbReference type="NCBI Taxonomy" id="4686"/>
    <lineage>
        <taxon>Eukaryota</taxon>
        <taxon>Viridiplantae</taxon>
        <taxon>Streptophyta</taxon>
        <taxon>Embryophyta</taxon>
        <taxon>Tracheophyta</taxon>
        <taxon>Spermatophyta</taxon>
        <taxon>Magnoliopsida</taxon>
        <taxon>Liliopsida</taxon>
        <taxon>Asparagales</taxon>
        <taxon>Asparagaceae</taxon>
        <taxon>Asparagoideae</taxon>
        <taxon>Asparagus</taxon>
    </lineage>
</organism>
<keyword evidence="2" id="KW-1185">Reference proteome</keyword>